<evidence type="ECO:0000256" key="5">
    <source>
        <dbReference type="ARBA" id="ARBA00038063"/>
    </source>
</evidence>
<proteinExistence type="inferred from homology"/>
<organism evidence="9 10">
    <name type="scientific">candidate division WWE3 bacterium</name>
    <dbReference type="NCBI Taxonomy" id="2053526"/>
    <lineage>
        <taxon>Bacteria</taxon>
        <taxon>Katanobacteria</taxon>
    </lineage>
</organism>
<dbReference type="CDD" id="cd00462">
    <property type="entry name" value="PTH"/>
    <property type="match status" value="1"/>
</dbReference>
<dbReference type="SUPFAM" id="SSF53178">
    <property type="entry name" value="Peptidyl-tRNA hydrolase-like"/>
    <property type="match status" value="1"/>
</dbReference>
<dbReference type="Pfam" id="PF01195">
    <property type="entry name" value="Pept_tRNA_hydro"/>
    <property type="match status" value="1"/>
</dbReference>
<evidence type="ECO:0000256" key="6">
    <source>
        <dbReference type="ARBA" id="ARBA00050038"/>
    </source>
</evidence>
<evidence type="ECO:0000256" key="3">
    <source>
        <dbReference type="ARBA" id="ARBA00022801"/>
    </source>
</evidence>
<evidence type="ECO:0000256" key="4">
    <source>
        <dbReference type="ARBA" id="ARBA00022884"/>
    </source>
</evidence>
<comment type="similarity">
    <text evidence="5 8">Belongs to the PTH family.</text>
</comment>
<dbReference type="PANTHER" id="PTHR17224">
    <property type="entry name" value="PEPTIDYL-TRNA HYDROLASE"/>
    <property type="match status" value="1"/>
</dbReference>
<dbReference type="InterPro" id="IPR001328">
    <property type="entry name" value="Pept_tRNA_hydro"/>
</dbReference>
<evidence type="ECO:0000313" key="9">
    <source>
        <dbReference type="EMBL" id="NMB70071.1"/>
    </source>
</evidence>
<reference evidence="9 10" key="1">
    <citation type="journal article" date="2020" name="Biotechnol. Biofuels">
        <title>New insights from the biogas microbiome by comprehensive genome-resolved metagenomics of nearly 1600 species originating from multiple anaerobic digesters.</title>
        <authorList>
            <person name="Campanaro S."/>
            <person name="Treu L."/>
            <person name="Rodriguez-R L.M."/>
            <person name="Kovalovszki A."/>
            <person name="Ziels R.M."/>
            <person name="Maus I."/>
            <person name="Zhu X."/>
            <person name="Kougias P.G."/>
            <person name="Basile A."/>
            <person name="Luo G."/>
            <person name="Schluter A."/>
            <person name="Konstantinidis K.T."/>
            <person name="Angelidaki I."/>
        </authorList>
    </citation>
    <scope>NUCLEOTIDE SEQUENCE [LARGE SCALE GENOMIC DNA]</scope>
    <source>
        <strain evidence="9">AS27yjCOA_165</strain>
    </source>
</reference>
<protein>
    <recommendedName>
        <fullName evidence="6 7">Peptidyl-tRNA hydrolase</fullName>
        <ecNumber evidence="1 7">3.1.1.29</ecNumber>
    </recommendedName>
</protein>
<sequence>MKMVVGLGNPGEKYQKNRHNIGFILLDEFANNHGLGWEIDKKLKCEKILFEDTIYIKPQNFMNNSGSVVSAVASFYKTEPEDITVINDDVDLEFGRVKHQKSASSAGHRGVEDIIQKLGTNNFWRFRIGIGRSPDTNIPTDIWVLMNFTDEELKKIKAEIKVLP</sequence>
<dbReference type="GO" id="GO:0000049">
    <property type="term" value="F:tRNA binding"/>
    <property type="evidence" value="ECO:0007669"/>
    <property type="project" value="UniProtKB-KW"/>
</dbReference>
<keyword evidence="4" id="KW-0694">RNA-binding</keyword>
<dbReference type="PROSITE" id="PS01195">
    <property type="entry name" value="PEPT_TRNA_HYDROL_1"/>
    <property type="match status" value="1"/>
</dbReference>
<dbReference type="EMBL" id="JAAZNL010000025">
    <property type="protein sequence ID" value="NMB70071.1"/>
    <property type="molecule type" value="Genomic_DNA"/>
</dbReference>
<evidence type="ECO:0000313" key="10">
    <source>
        <dbReference type="Proteomes" id="UP000526033"/>
    </source>
</evidence>
<comment type="caution">
    <text evidence="9">The sequence shown here is derived from an EMBL/GenBank/DDBJ whole genome shotgun (WGS) entry which is preliminary data.</text>
</comment>
<evidence type="ECO:0000256" key="2">
    <source>
        <dbReference type="ARBA" id="ARBA00022555"/>
    </source>
</evidence>
<evidence type="ECO:0000256" key="7">
    <source>
        <dbReference type="RuleBase" id="RU000673"/>
    </source>
</evidence>
<dbReference type="EC" id="3.1.1.29" evidence="1 7"/>
<dbReference type="NCBIfam" id="TIGR00447">
    <property type="entry name" value="pth"/>
    <property type="match status" value="1"/>
</dbReference>
<comment type="catalytic activity">
    <reaction evidence="7">
        <text>an N-acyl-L-alpha-aminoacyl-tRNA + H2O = an N-acyl-L-amino acid + a tRNA + H(+)</text>
        <dbReference type="Rhea" id="RHEA:54448"/>
        <dbReference type="Rhea" id="RHEA-COMP:10123"/>
        <dbReference type="Rhea" id="RHEA-COMP:13883"/>
        <dbReference type="ChEBI" id="CHEBI:15377"/>
        <dbReference type="ChEBI" id="CHEBI:15378"/>
        <dbReference type="ChEBI" id="CHEBI:59874"/>
        <dbReference type="ChEBI" id="CHEBI:78442"/>
        <dbReference type="ChEBI" id="CHEBI:138191"/>
        <dbReference type="EC" id="3.1.1.29"/>
    </reaction>
</comment>
<gene>
    <name evidence="9" type="ORF">GYA27_02615</name>
</gene>
<evidence type="ECO:0000256" key="1">
    <source>
        <dbReference type="ARBA" id="ARBA00013260"/>
    </source>
</evidence>
<dbReference type="InterPro" id="IPR018171">
    <property type="entry name" value="Pept_tRNA_hydro_CS"/>
</dbReference>
<name>A0A7X9HH65_UNCKA</name>
<evidence type="ECO:0000256" key="8">
    <source>
        <dbReference type="RuleBase" id="RU004320"/>
    </source>
</evidence>
<dbReference type="InterPro" id="IPR036416">
    <property type="entry name" value="Pept_tRNA_hydro_sf"/>
</dbReference>
<keyword evidence="2" id="KW-0820">tRNA-binding</keyword>
<dbReference type="Gene3D" id="3.40.50.1470">
    <property type="entry name" value="Peptidyl-tRNA hydrolase"/>
    <property type="match status" value="1"/>
</dbReference>
<dbReference type="AlphaFoldDB" id="A0A7X9HH65"/>
<dbReference type="PANTHER" id="PTHR17224:SF1">
    <property type="entry name" value="PEPTIDYL-TRNA HYDROLASE"/>
    <property type="match status" value="1"/>
</dbReference>
<dbReference type="GO" id="GO:0004045">
    <property type="term" value="F:peptidyl-tRNA hydrolase activity"/>
    <property type="evidence" value="ECO:0007669"/>
    <property type="project" value="UniProtKB-EC"/>
</dbReference>
<dbReference type="Proteomes" id="UP000526033">
    <property type="component" value="Unassembled WGS sequence"/>
</dbReference>
<accession>A0A7X9HH65</accession>
<keyword evidence="3 7" id="KW-0378">Hydrolase</keyword>